<dbReference type="Pfam" id="PF16531">
    <property type="entry name" value="SAS-6_N"/>
    <property type="match status" value="1"/>
</dbReference>
<evidence type="ECO:0000256" key="6">
    <source>
        <dbReference type="SAM" id="Coils"/>
    </source>
</evidence>
<dbReference type="PANTHER" id="PTHR44281:SF2">
    <property type="entry name" value="SPINDLE ASSEMBLY ABNORMAL PROTEIN 6 HOMOLOG"/>
    <property type="match status" value="1"/>
</dbReference>
<evidence type="ECO:0000256" key="7">
    <source>
        <dbReference type="SAM" id="MobiDB-lite"/>
    </source>
</evidence>
<keyword evidence="4" id="KW-0206">Cytoskeleton</keyword>
<accession>A0A1V9YEQ7</accession>
<name>A0A1V9YEQ7_ACHHY</name>
<evidence type="ECO:0000313" key="9">
    <source>
        <dbReference type="EMBL" id="OQR84215.1"/>
    </source>
</evidence>
<reference evidence="9 10" key="1">
    <citation type="journal article" date="2014" name="Genome Biol. Evol.">
        <title>The secreted proteins of Achlya hypogyna and Thraustotheca clavata identify the ancestral oomycete secretome and reveal gene acquisitions by horizontal gene transfer.</title>
        <authorList>
            <person name="Misner I."/>
            <person name="Blouin N."/>
            <person name="Leonard G."/>
            <person name="Richards T.A."/>
            <person name="Lane C.E."/>
        </authorList>
    </citation>
    <scope>NUCLEOTIDE SEQUENCE [LARGE SCALE GENOMIC DNA]</scope>
    <source>
        <strain evidence="9 10">ATCC 48635</strain>
    </source>
</reference>
<evidence type="ECO:0000256" key="3">
    <source>
        <dbReference type="ARBA" id="ARBA00023054"/>
    </source>
</evidence>
<evidence type="ECO:0000256" key="5">
    <source>
        <dbReference type="ARBA" id="ARBA00023306"/>
    </source>
</evidence>
<evidence type="ECO:0000256" key="4">
    <source>
        <dbReference type="ARBA" id="ARBA00023212"/>
    </source>
</evidence>
<organism evidence="9 10">
    <name type="scientific">Achlya hypogyna</name>
    <name type="common">Oomycete</name>
    <name type="synonym">Protoachlya hypogyna</name>
    <dbReference type="NCBI Taxonomy" id="1202772"/>
    <lineage>
        <taxon>Eukaryota</taxon>
        <taxon>Sar</taxon>
        <taxon>Stramenopiles</taxon>
        <taxon>Oomycota</taxon>
        <taxon>Saprolegniomycetes</taxon>
        <taxon>Saprolegniales</taxon>
        <taxon>Achlyaceae</taxon>
        <taxon>Achlya</taxon>
    </lineage>
</organism>
<feature type="coiled-coil region" evidence="6">
    <location>
        <begin position="442"/>
        <end position="504"/>
    </location>
</feature>
<protein>
    <submittedName>
        <fullName evidence="9">Spindle assembly protein</fullName>
    </submittedName>
</protein>
<comment type="caution">
    <text evidence="9">The sequence shown here is derived from an EMBL/GenBank/DDBJ whole genome shotgun (WGS) entry which is preliminary data.</text>
</comment>
<gene>
    <name evidence="9" type="ORF">ACHHYP_13705</name>
</gene>
<keyword evidence="2" id="KW-0963">Cytoplasm</keyword>
<feature type="coiled-coil region" evidence="6">
    <location>
        <begin position="351"/>
        <end position="406"/>
    </location>
</feature>
<dbReference type="InterPro" id="IPR032396">
    <property type="entry name" value="SAS-6_N"/>
</dbReference>
<evidence type="ECO:0000313" key="10">
    <source>
        <dbReference type="Proteomes" id="UP000243579"/>
    </source>
</evidence>
<dbReference type="AlphaFoldDB" id="A0A1V9YEQ7"/>
<dbReference type="EMBL" id="JNBR01001920">
    <property type="protein sequence ID" value="OQR84215.1"/>
    <property type="molecule type" value="Genomic_DNA"/>
</dbReference>
<evidence type="ECO:0000256" key="2">
    <source>
        <dbReference type="ARBA" id="ARBA00022490"/>
    </source>
</evidence>
<dbReference type="GO" id="GO:0005813">
    <property type="term" value="C:centrosome"/>
    <property type="evidence" value="ECO:0007669"/>
    <property type="project" value="UniProtKB-SubCell"/>
</dbReference>
<dbReference type="Gene3D" id="2.170.210.20">
    <property type="entry name" value="Spindle assembly abnormal protein 6, N-terminal domain"/>
    <property type="match status" value="1"/>
</dbReference>
<dbReference type="STRING" id="1202772.A0A1V9YEQ7"/>
<feature type="region of interest" description="Disordered" evidence="7">
    <location>
        <begin position="526"/>
        <end position="554"/>
    </location>
</feature>
<evidence type="ECO:0000259" key="8">
    <source>
        <dbReference type="Pfam" id="PF16531"/>
    </source>
</evidence>
<feature type="domain" description="Spindle assembly abnormal protein 6 N-terminal" evidence="8">
    <location>
        <begin position="10"/>
        <end position="161"/>
    </location>
</feature>
<keyword evidence="5" id="KW-0131">Cell cycle</keyword>
<proteinExistence type="predicted"/>
<dbReference type="PANTHER" id="PTHR44281">
    <property type="entry name" value="SPINDLE ASSEMBLY ABNORMAL PROTEIN 6 HOMOLOG"/>
    <property type="match status" value="1"/>
</dbReference>
<keyword evidence="10" id="KW-1185">Reference proteome</keyword>
<sequence>MDEYDREKPLFDGKVRVLVQTPDRDEKHAFLTIRLLSGQRTLNSNQKERVLRIEITDDDELESFFLYVWSVSEEEFHDLKHQQRLLVDFPKFASNFMDLLTCCLDDNRVKKSVDGARPEGQAPLSYLAVLSTTDDANGKKGVFSIVETNPFKHLTHLSLAFKPGDDAEIKLYLAARLRQTTVGSYCYCSHEQFRQNEKRQFERDLAAASVSLQSTTASELALQKQADQVAQQHAEQMNLAKMKFSEEMTAQREAAMKTLQETERQYTAKIDSLQAAAKDQSDKLLAKVAAQEERIQALTKTNYQHELKIEQMQAQVADLTDTNRSSSTDVSALQQQNKLLDQDVFKKDKLIAQQELQLAALQQQVIDKEHVLSKTSDLLAAANTHKHEIEETLKMYKANHASMQQKLELSISEINKGNQIIEQIQSENRAYKAKLRIKSKILKQQETLVEEKQLQRDEHQHLVKALQKDLQLKDDEIVLLQKKIDDLSRKLEESNELLASNQQVITWLNKEINEAQVSQHKRTAYSSAYTFQPPPAASKRPGEPDAYQRRFGAS</sequence>
<dbReference type="InterPro" id="IPR038558">
    <property type="entry name" value="SAS-6_N_sf"/>
</dbReference>
<feature type="coiled-coil region" evidence="6">
    <location>
        <begin position="245"/>
        <end position="315"/>
    </location>
</feature>
<dbReference type="CDD" id="cd10142">
    <property type="entry name" value="HD_SAS6_N"/>
    <property type="match status" value="1"/>
</dbReference>
<dbReference type="OrthoDB" id="49058at2759"/>
<keyword evidence="3 6" id="KW-0175">Coiled coil</keyword>
<evidence type="ECO:0000256" key="1">
    <source>
        <dbReference type="ARBA" id="ARBA00004300"/>
    </source>
</evidence>
<dbReference type="Proteomes" id="UP000243579">
    <property type="component" value="Unassembled WGS sequence"/>
</dbReference>
<comment type="subcellular location">
    <subcellularLocation>
        <location evidence="1">Cytoplasm</location>
        <location evidence="1">Cytoskeleton</location>
        <location evidence="1">Microtubule organizing center</location>
        <location evidence="1">Centrosome</location>
    </subcellularLocation>
</comment>